<dbReference type="SUPFAM" id="SSF53756">
    <property type="entry name" value="UDP-Glycosyltransferase/glycogen phosphorylase"/>
    <property type="match status" value="1"/>
</dbReference>
<name>A0ABR2QEQ2_9ROSI</name>
<keyword evidence="2 4" id="KW-0328">Glycosyltransferase</keyword>
<proteinExistence type="inferred from homology"/>
<evidence type="ECO:0008006" key="7">
    <source>
        <dbReference type="Google" id="ProtNLM"/>
    </source>
</evidence>
<dbReference type="Gene3D" id="3.40.50.2000">
    <property type="entry name" value="Glycogen Phosphorylase B"/>
    <property type="match status" value="2"/>
</dbReference>
<comment type="similarity">
    <text evidence="1 4">Belongs to the UDP-glycosyltransferase family.</text>
</comment>
<dbReference type="PANTHER" id="PTHR48047:SF229">
    <property type="entry name" value="UDP-GLYCOSYLTRANSFERASE 73C3-RELATED"/>
    <property type="match status" value="1"/>
</dbReference>
<dbReference type="Pfam" id="PF00201">
    <property type="entry name" value="UDPGT"/>
    <property type="match status" value="1"/>
</dbReference>
<reference evidence="5 6" key="1">
    <citation type="journal article" date="2024" name="G3 (Bethesda)">
        <title>Genome assembly of Hibiscus sabdariffa L. provides insights into metabolisms of medicinal natural products.</title>
        <authorList>
            <person name="Kim T."/>
        </authorList>
    </citation>
    <scope>NUCLEOTIDE SEQUENCE [LARGE SCALE GENOMIC DNA]</scope>
    <source>
        <strain evidence="5">TK-2024</strain>
        <tissue evidence="5">Old leaves</tissue>
    </source>
</reference>
<evidence type="ECO:0000313" key="6">
    <source>
        <dbReference type="Proteomes" id="UP001396334"/>
    </source>
</evidence>
<dbReference type="InterPro" id="IPR035595">
    <property type="entry name" value="UDP_glycos_trans_CS"/>
</dbReference>
<gene>
    <name evidence="5" type="ORF">V6N11_070309</name>
</gene>
<dbReference type="PROSITE" id="PS00375">
    <property type="entry name" value="UDPGT"/>
    <property type="match status" value="1"/>
</dbReference>
<evidence type="ECO:0000256" key="1">
    <source>
        <dbReference type="ARBA" id="ARBA00009995"/>
    </source>
</evidence>
<organism evidence="5 6">
    <name type="scientific">Hibiscus sabdariffa</name>
    <name type="common">roselle</name>
    <dbReference type="NCBI Taxonomy" id="183260"/>
    <lineage>
        <taxon>Eukaryota</taxon>
        <taxon>Viridiplantae</taxon>
        <taxon>Streptophyta</taxon>
        <taxon>Embryophyta</taxon>
        <taxon>Tracheophyta</taxon>
        <taxon>Spermatophyta</taxon>
        <taxon>Magnoliopsida</taxon>
        <taxon>eudicotyledons</taxon>
        <taxon>Gunneridae</taxon>
        <taxon>Pentapetalae</taxon>
        <taxon>rosids</taxon>
        <taxon>malvids</taxon>
        <taxon>Malvales</taxon>
        <taxon>Malvaceae</taxon>
        <taxon>Malvoideae</taxon>
        <taxon>Hibiscus</taxon>
    </lineage>
</organism>
<keyword evidence="6" id="KW-1185">Reference proteome</keyword>
<sequence>MGWAPQVLILSHPAIGGFLTHCGWNSTIEGISAGLPLITLPIMGDQFCNEKLAVQILRIGVSLGADKPTMFGDEKSASLLKKENVENAIHQLMDEGDEGMERRKRAKEFGDKAKKGVEIGGSSYSNITHLIHDIIQQSKKM</sequence>
<accession>A0ABR2QEQ2</accession>
<evidence type="ECO:0000256" key="2">
    <source>
        <dbReference type="ARBA" id="ARBA00022676"/>
    </source>
</evidence>
<evidence type="ECO:0000256" key="4">
    <source>
        <dbReference type="RuleBase" id="RU003718"/>
    </source>
</evidence>
<dbReference type="EMBL" id="JBBPBN010000040">
    <property type="protein sequence ID" value="KAK8999132.1"/>
    <property type="molecule type" value="Genomic_DNA"/>
</dbReference>
<dbReference type="Proteomes" id="UP001396334">
    <property type="component" value="Unassembled WGS sequence"/>
</dbReference>
<dbReference type="CDD" id="cd03784">
    <property type="entry name" value="GT1_Gtf-like"/>
    <property type="match status" value="1"/>
</dbReference>
<evidence type="ECO:0000256" key="3">
    <source>
        <dbReference type="ARBA" id="ARBA00022679"/>
    </source>
</evidence>
<evidence type="ECO:0000313" key="5">
    <source>
        <dbReference type="EMBL" id="KAK8999132.1"/>
    </source>
</evidence>
<dbReference type="PANTHER" id="PTHR48047">
    <property type="entry name" value="GLYCOSYLTRANSFERASE"/>
    <property type="match status" value="1"/>
</dbReference>
<comment type="caution">
    <text evidence="5">The sequence shown here is derived from an EMBL/GenBank/DDBJ whole genome shotgun (WGS) entry which is preliminary data.</text>
</comment>
<keyword evidence="3 4" id="KW-0808">Transferase</keyword>
<protein>
    <recommendedName>
        <fullName evidence="7">UDP-glycosyltransferases domain-containing protein</fullName>
    </recommendedName>
</protein>
<dbReference type="InterPro" id="IPR002213">
    <property type="entry name" value="UDP_glucos_trans"/>
</dbReference>